<accession>A0A1I3MRK3</accession>
<dbReference type="STRING" id="46223.SAMN05421852_103163"/>
<reference evidence="1 2" key="1">
    <citation type="submission" date="2016-10" db="EMBL/GenBank/DDBJ databases">
        <authorList>
            <person name="de Groot N.N."/>
        </authorList>
    </citation>
    <scope>NUCLEOTIDE SEQUENCE [LARGE SCALE GENOMIC DNA]</scope>
    <source>
        <strain evidence="1 2">DSM 44778</strain>
    </source>
</reference>
<organism evidence="1 2">
    <name type="scientific">Thermoflavimicrobium dichotomicum</name>
    <dbReference type="NCBI Taxonomy" id="46223"/>
    <lineage>
        <taxon>Bacteria</taxon>
        <taxon>Bacillati</taxon>
        <taxon>Bacillota</taxon>
        <taxon>Bacilli</taxon>
        <taxon>Bacillales</taxon>
        <taxon>Thermoactinomycetaceae</taxon>
        <taxon>Thermoflavimicrobium</taxon>
    </lineage>
</organism>
<evidence type="ECO:0000313" key="2">
    <source>
        <dbReference type="Proteomes" id="UP000199545"/>
    </source>
</evidence>
<proteinExistence type="predicted"/>
<dbReference type="Proteomes" id="UP000199545">
    <property type="component" value="Unassembled WGS sequence"/>
</dbReference>
<gene>
    <name evidence="1" type="ORF">SAMN05421852_103163</name>
</gene>
<keyword evidence="2" id="KW-1185">Reference proteome</keyword>
<evidence type="ECO:0000313" key="1">
    <source>
        <dbReference type="EMBL" id="SFI99296.1"/>
    </source>
</evidence>
<name>A0A1I3MRK3_9BACL</name>
<protein>
    <submittedName>
        <fullName evidence="1">Uncharacterized protein</fullName>
    </submittedName>
</protein>
<dbReference type="EMBL" id="FORR01000003">
    <property type="protein sequence ID" value="SFI99296.1"/>
    <property type="molecule type" value="Genomic_DNA"/>
</dbReference>
<sequence>MTILIDHRRKFDKMESQTDNDGLWTHIGFNFRMKGVFPVSINTHYMPSFLEEFRSMKLEMMIRDLRKLSPDELLRVKQEIELLLNSKTE</sequence>
<dbReference type="AlphaFoldDB" id="A0A1I3MRK3"/>